<sequence length="169" mass="18998">MIDDTTGLTQASVSHVVDQIIGVVFNKARTEIKMPRNRKEVNRAVEKFHIISGFPRVIGTIDGTHIPIKAPYVNEHLFVNRKGYHSLNLQVVANTDQLITSYCVKYPGSTHDSYIWNNCPLKHCFQAGIYGDTHLLGDSGHLLTPFLLTHISNPKNCGEESYNRSHTKI</sequence>
<proteinExistence type="predicted"/>
<name>A0A0P4WKS6_SCYOL</name>
<dbReference type="EMBL" id="GDRN01020417">
    <property type="protein sequence ID" value="JAI67815.1"/>
    <property type="molecule type" value="Transcribed_RNA"/>
</dbReference>
<feature type="domain" description="DDE Tnp4" evidence="3">
    <location>
        <begin position="61"/>
        <end position="163"/>
    </location>
</feature>
<dbReference type="Pfam" id="PF13359">
    <property type="entry name" value="DDE_Tnp_4"/>
    <property type="match status" value="1"/>
</dbReference>
<dbReference type="AlphaFoldDB" id="A0A0P4WKS6"/>
<accession>A0A0P4WKS6</accession>
<organism evidence="4">
    <name type="scientific">Scylla olivacea</name>
    <name type="common">Orange mud crab</name>
    <name type="synonym">Cancer olivacea</name>
    <dbReference type="NCBI Taxonomy" id="85551"/>
    <lineage>
        <taxon>Eukaryota</taxon>
        <taxon>Metazoa</taxon>
        <taxon>Ecdysozoa</taxon>
        <taxon>Arthropoda</taxon>
        <taxon>Crustacea</taxon>
        <taxon>Multicrustacea</taxon>
        <taxon>Malacostraca</taxon>
        <taxon>Eumalacostraca</taxon>
        <taxon>Eucarida</taxon>
        <taxon>Decapoda</taxon>
        <taxon>Pleocyemata</taxon>
        <taxon>Brachyura</taxon>
        <taxon>Eubrachyura</taxon>
        <taxon>Portunoidea</taxon>
        <taxon>Portunidae</taxon>
        <taxon>Portuninae</taxon>
        <taxon>Scylla</taxon>
    </lineage>
</organism>
<dbReference type="InterPro" id="IPR026103">
    <property type="entry name" value="HARBI1_animal"/>
</dbReference>
<reference evidence="4" key="1">
    <citation type="submission" date="2015-09" db="EMBL/GenBank/DDBJ databases">
        <title>Scylla olivacea transcriptome.</title>
        <authorList>
            <person name="Ikhwanuddin M."/>
        </authorList>
    </citation>
    <scope>NUCLEOTIDE SEQUENCE</scope>
</reference>
<evidence type="ECO:0000259" key="3">
    <source>
        <dbReference type="Pfam" id="PF13359"/>
    </source>
</evidence>
<keyword evidence="2" id="KW-0479">Metal-binding</keyword>
<evidence type="ECO:0000256" key="1">
    <source>
        <dbReference type="ARBA" id="ARBA00001968"/>
    </source>
</evidence>
<comment type="cofactor">
    <cofactor evidence="1">
        <name>a divalent metal cation</name>
        <dbReference type="ChEBI" id="CHEBI:60240"/>
    </cofactor>
</comment>
<evidence type="ECO:0000313" key="4">
    <source>
        <dbReference type="EMBL" id="JAI67815.1"/>
    </source>
</evidence>
<dbReference type="GO" id="GO:0046872">
    <property type="term" value="F:metal ion binding"/>
    <property type="evidence" value="ECO:0007669"/>
    <property type="project" value="UniProtKB-KW"/>
</dbReference>
<evidence type="ECO:0000256" key="2">
    <source>
        <dbReference type="ARBA" id="ARBA00022723"/>
    </source>
</evidence>
<protein>
    <recommendedName>
        <fullName evidence="3">DDE Tnp4 domain-containing protein</fullName>
    </recommendedName>
</protein>
<dbReference type="InterPro" id="IPR027806">
    <property type="entry name" value="HARBI1_dom"/>
</dbReference>
<dbReference type="PRINTS" id="PR02086">
    <property type="entry name" value="PUTNUCHARBI1"/>
</dbReference>